<evidence type="ECO:0000256" key="1">
    <source>
        <dbReference type="ARBA" id="ARBA00023015"/>
    </source>
</evidence>
<evidence type="ECO:0000256" key="2">
    <source>
        <dbReference type="ARBA" id="ARBA00023125"/>
    </source>
</evidence>
<dbReference type="InterPro" id="IPR000843">
    <property type="entry name" value="HTH_LacI"/>
</dbReference>
<dbReference type="InterPro" id="IPR010982">
    <property type="entry name" value="Lambda_DNA-bd_dom_sf"/>
</dbReference>
<gene>
    <name evidence="5" type="ORF">DXB93_16900</name>
</gene>
<dbReference type="CDD" id="cd06267">
    <property type="entry name" value="PBP1_LacI_sugar_binding-like"/>
    <property type="match status" value="1"/>
</dbReference>
<dbReference type="Gene3D" id="3.40.50.2300">
    <property type="match status" value="2"/>
</dbReference>
<dbReference type="Pfam" id="PF00356">
    <property type="entry name" value="LacI"/>
    <property type="match status" value="1"/>
</dbReference>
<accession>A0A3E3E8M8</accession>
<dbReference type="Proteomes" id="UP000261032">
    <property type="component" value="Unassembled WGS sequence"/>
</dbReference>
<dbReference type="SUPFAM" id="SSF47413">
    <property type="entry name" value="lambda repressor-like DNA-binding domains"/>
    <property type="match status" value="1"/>
</dbReference>
<dbReference type="EMBL" id="QUSL01000043">
    <property type="protein sequence ID" value="RGD78799.1"/>
    <property type="molecule type" value="Genomic_DNA"/>
</dbReference>
<dbReference type="CDD" id="cd01392">
    <property type="entry name" value="HTH_LacI"/>
    <property type="match status" value="1"/>
</dbReference>
<evidence type="ECO:0000259" key="4">
    <source>
        <dbReference type="PROSITE" id="PS50932"/>
    </source>
</evidence>
<dbReference type="PROSITE" id="PS50932">
    <property type="entry name" value="HTH_LACI_2"/>
    <property type="match status" value="1"/>
</dbReference>
<dbReference type="SUPFAM" id="SSF53822">
    <property type="entry name" value="Periplasmic binding protein-like I"/>
    <property type="match status" value="1"/>
</dbReference>
<dbReference type="Pfam" id="PF00532">
    <property type="entry name" value="Peripla_BP_1"/>
    <property type="match status" value="1"/>
</dbReference>
<dbReference type="Gene3D" id="1.10.260.40">
    <property type="entry name" value="lambda repressor-like DNA-binding domains"/>
    <property type="match status" value="1"/>
</dbReference>
<dbReference type="AlphaFoldDB" id="A0A3E3E8M8"/>
<dbReference type="SMART" id="SM00354">
    <property type="entry name" value="HTH_LACI"/>
    <property type="match status" value="1"/>
</dbReference>
<keyword evidence="2" id="KW-0238">DNA-binding</keyword>
<comment type="caution">
    <text evidence="5">The sequence shown here is derived from an EMBL/GenBank/DDBJ whole genome shotgun (WGS) entry which is preliminary data.</text>
</comment>
<organism evidence="5 6">
    <name type="scientific">Thomasclavelia ramosa</name>
    <dbReference type="NCBI Taxonomy" id="1547"/>
    <lineage>
        <taxon>Bacteria</taxon>
        <taxon>Bacillati</taxon>
        <taxon>Bacillota</taxon>
        <taxon>Erysipelotrichia</taxon>
        <taxon>Erysipelotrichales</taxon>
        <taxon>Coprobacillaceae</taxon>
        <taxon>Thomasclavelia</taxon>
    </lineage>
</organism>
<dbReference type="InterPro" id="IPR001761">
    <property type="entry name" value="Peripla_BP/Lac1_sug-bd_dom"/>
</dbReference>
<keyword evidence="1" id="KW-0805">Transcription regulation</keyword>
<name>A0A3E3E8M8_9FIRM</name>
<dbReference type="PANTHER" id="PTHR30146">
    <property type="entry name" value="LACI-RELATED TRANSCRIPTIONAL REPRESSOR"/>
    <property type="match status" value="1"/>
</dbReference>
<evidence type="ECO:0000256" key="3">
    <source>
        <dbReference type="ARBA" id="ARBA00023163"/>
    </source>
</evidence>
<proteinExistence type="predicted"/>
<evidence type="ECO:0000313" key="5">
    <source>
        <dbReference type="EMBL" id="RGD78799.1"/>
    </source>
</evidence>
<feature type="domain" description="HTH lacI-type" evidence="4">
    <location>
        <begin position="27"/>
        <end position="81"/>
    </location>
</feature>
<reference evidence="5 6" key="1">
    <citation type="submission" date="2018-08" db="EMBL/GenBank/DDBJ databases">
        <title>A genome reference for cultivated species of the human gut microbiota.</title>
        <authorList>
            <person name="Zou Y."/>
            <person name="Xue W."/>
            <person name="Luo G."/>
        </authorList>
    </citation>
    <scope>NUCLEOTIDE SEQUENCE [LARGE SCALE GENOMIC DNA]</scope>
    <source>
        <strain evidence="5 6">OM06-4</strain>
    </source>
</reference>
<dbReference type="GO" id="GO:0003700">
    <property type="term" value="F:DNA-binding transcription factor activity"/>
    <property type="evidence" value="ECO:0007669"/>
    <property type="project" value="TreeGrafter"/>
</dbReference>
<keyword evidence="3" id="KW-0804">Transcription</keyword>
<dbReference type="GO" id="GO:0000976">
    <property type="term" value="F:transcription cis-regulatory region binding"/>
    <property type="evidence" value="ECO:0007669"/>
    <property type="project" value="TreeGrafter"/>
</dbReference>
<protein>
    <submittedName>
        <fullName evidence="5">LacI family transcriptional regulator</fullName>
    </submittedName>
</protein>
<sequence>MILYDILIKYTDILNLNIEKRSYNVMSSIKDIAKALNMSVSTISLALNNKPRVSKETRELVLAKAKELNYVKNGLAADLKRKKTDLILFIVNDASRSYFSSIIDQLQKSTSAFGYDFLICTTYNNHTSTAERFIKEHRADAVIIYTSTISDSIIQENANENFPIIILGRKVIGENIYCYGYQDYSETLETTDYLLQTGHRKIAFVKGSSVSLGTSRTFKKYQESLKRYHLEYDENIVFDATDSSYQHGYEITKKILPIIPSIDAIQYSTDDIAIGGMMYLQEKGIKIPEDISIVGRNNIPESAFTSPPLTTSGKTNDDHLFYESIVHFLIASVEKNEENTIVREQLKKHLDKCNHQFELIIRNSVKLRK</sequence>
<dbReference type="InterPro" id="IPR028082">
    <property type="entry name" value="Peripla_BP_I"/>
</dbReference>
<evidence type="ECO:0000313" key="6">
    <source>
        <dbReference type="Proteomes" id="UP000261032"/>
    </source>
</evidence>
<dbReference type="PANTHER" id="PTHR30146:SF109">
    <property type="entry name" value="HTH-TYPE TRANSCRIPTIONAL REGULATOR GALS"/>
    <property type="match status" value="1"/>
</dbReference>